<evidence type="ECO:0000256" key="1">
    <source>
        <dbReference type="SAM" id="MobiDB-lite"/>
    </source>
</evidence>
<dbReference type="RefSeq" id="WP_268042495.1">
    <property type="nucleotide sequence ID" value="NZ_CP104064.1"/>
</dbReference>
<dbReference type="Proteomes" id="UP001164803">
    <property type="component" value="Chromosome"/>
</dbReference>
<dbReference type="EMBL" id="CP104064">
    <property type="protein sequence ID" value="WAH35348.1"/>
    <property type="molecule type" value="Genomic_DNA"/>
</dbReference>
<gene>
    <name evidence="3" type="ORF">NZD86_13680</name>
</gene>
<feature type="transmembrane region" description="Helical" evidence="2">
    <location>
        <begin position="12"/>
        <end position="28"/>
    </location>
</feature>
<evidence type="ECO:0000313" key="4">
    <source>
        <dbReference type="Proteomes" id="UP001164803"/>
    </source>
</evidence>
<evidence type="ECO:0000256" key="2">
    <source>
        <dbReference type="SAM" id="Phobius"/>
    </source>
</evidence>
<organism evidence="3 4">
    <name type="scientific">Alicyclobacillus dauci</name>
    <dbReference type="NCBI Taxonomy" id="1475485"/>
    <lineage>
        <taxon>Bacteria</taxon>
        <taxon>Bacillati</taxon>
        <taxon>Bacillota</taxon>
        <taxon>Bacilli</taxon>
        <taxon>Bacillales</taxon>
        <taxon>Alicyclobacillaceae</taxon>
        <taxon>Alicyclobacillus</taxon>
    </lineage>
</organism>
<accession>A0ABY6YXM1</accession>
<feature type="region of interest" description="Disordered" evidence="1">
    <location>
        <begin position="174"/>
        <end position="193"/>
    </location>
</feature>
<protein>
    <submittedName>
        <fullName evidence="3">Uncharacterized protein</fullName>
    </submittedName>
</protein>
<name>A0ABY6YXM1_9BACL</name>
<evidence type="ECO:0000313" key="3">
    <source>
        <dbReference type="EMBL" id="WAH35348.1"/>
    </source>
</evidence>
<keyword evidence="2" id="KW-0812">Transmembrane</keyword>
<keyword evidence="4" id="KW-1185">Reference proteome</keyword>
<reference evidence="3" key="1">
    <citation type="submission" date="2022-08" db="EMBL/GenBank/DDBJ databases">
        <title>Alicyclobacillus dauci DSM2870, complete genome.</title>
        <authorList>
            <person name="Wang Q."/>
            <person name="Cai R."/>
            <person name="Wang Z."/>
        </authorList>
    </citation>
    <scope>NUCLEOTIDE SEQUENCE</scope>
    <source>
        <strain evidence="3">DSM 28700</strain>
    </source>
</reference>
<keyword evidence="2" id="KW-0472">Membrane</keyword>
<proteinExistence type="predicted"/>
<sequence>MKDKVQTRRPWQFYVVTGALLLGVFAWVDGKLFSAIPNSFGTGTSSKAAPTSSDPDPSDAMIDDLTNHLGNVNGLNDMVVLPDGKGQGQYVVSAIVDLSEATDGQTSNPGVTQEISALVDAYYRDIYSTNEPVSEAEITFMQGDSIVGSSGLGRDAYEKMATTTMNGDLASTLVSSSPVQNDNSQDAWLEIQQ</sequence>
<keyword evidence="2" id="KW-1133">Transmembrane helix</keyword>